<dbReference type="Gene3D" id="3.40.50.300">
    <property type="entry name" value="P-loop containing nucleotide triphosphate hydrolases"/>
    <property type="match status" value="1"/>
</dbReference>
<reference evidence="5" key="1">
    <citation type="journal article" date="2022" name="Int. J. Mol. Sci.">
        <title>Draft Genome of Tanacetum Coccineum: Genomic Comparison of Closely Related Tanacetum-Family Plants.</title>
        <authorList>
            <person name="Yamashiro T."/>
            <person name="Shiraishi A."/>
            <person name="Nakayama K."/>
            <person name="Satake H."/>
        </authorList>
    </citation>
    <scope>NUCLEOTIDE SEQUENCE</scope>
</reference>
<comment type="caution">
    <text evidence="5">The sequence shown here is derived from an EMBL/GenBank/DDBJ whole genome shotgun (WGS) entry which is preliminary data.</text>
</comment>
<evidence type="ECO:0000313" key="6">
    <source>
        <dbReference type="Proteomes" id="UP001151760"/>
    </source>
</evidence>
<keyword evidence="1" id="KW-0378">Hydrolase</keyword>
<organism evidence="5 6">
    <name type="scientific">Tanacetum coccineum</name>
    <dbReference type="NCBI Taxonomy" id="301880"/>
    <lineage>
        <taxon>Eukaryota</taxon>
        <taxon>Viridiplantae</taxon>
        <taxon>Streptophyta</taxon>
        <taxon>Embryophyta</taxon>
        <taxon>Tracheophyta</taxon>
        <taxon>Spermatophyta</taxon>
        <taxon>Magnoliopsida</taxon>
        <taxon>eudicotyledons</taxon>
        <taxon>Gunneridae</taxon>
        <taxon>Pentapetalae</taxon>
        <taxon>asterids</taxon>
        <taxon>campanulids</taxon>
        <taxon>Asterales</taxon>
        <taxon>Asteraceae</taxon>
        <taxon>Asteroideae</taxon>
        <taxon>Anthemideae</taxon>
        <taxon>Anthemidinae</taxon>
        <taxon>Tanacetum</taxon>
    </lineage>
</organism>
<dbReference type="EC" id="5.6.2.3" evidence="1"/>
<keyword evidence="1" id="KW-0227">DNA damage</keyword>
<dbReference type="InterPro" id="IPR027417">
    <property type="entry name" value="P-loop_NTPase"/>
</dbReference>
<dbReference type="InterPro" id="IPR010285">
    <property type="entry name" value="DNA_helicase_pif1-like_DEAD"/>
</dbReference>
<dbReference type="Proteomes" id="UP001151760">
    <property type="component" value="Unassembled WGS sequence"/>
</dbReference>
<comment type="cofactor">
    <cofactor evidence="1">
        <name>Mg(2+)</name>
        <dbReference type="ChEBI" id="CHEBI:18420"/>
    </cofactor>
</comment>
<keyword evidence="1" id="KW-0547">Nucleotide-binding</keyword>
<dbReference type="PANTHER" id="PTHR10492:SF94">
    <property type="entry name" value="ATP-DEPENDENT DNA HELICASE"/>
    <property type="match status" value="1"/>
</dbReference>
<comment type="catalytic activity">
    <reaction evidence="1">
        <text>ATP + H2O = ADP + phosphate + H(+)</text>
        <dbReference type="Rhea" id="RHEA:13065"/>
        <dbReference type="ChEBI" id="CHEBI:15377"/>
        <dbReference type="ChEBI" id="CHEBI:15378"/>
        <dbReference type="ChEBI" id="CHEBI:30616"/>
        <dbReference type="ChEBI" id="CHEBI:43474"/>
        <dbReference type="ChEBI" id="CHEBI:456216"/>
        <dbReference type="EC" id="5.6.2.3"/>
    </reaction>
</comment>
<evidence type="ECO:0000259" key="3">
    <source>
        <dbReference type="Pfam" id="PF14214"/>
    </source>
</evidence>
<comment type="similarity">
    <text evidence="1">Belongs to the helicase family.</text>
</comment>
<proteinExistence type="inferred from homology"/>
<keyword evidence="1" id="KW-0234">DNA repair</keyword>
<keyword evidence="1" id="KW-0067">ATP-binding</keyword>
<feature type="domain" description="DNA helicase Pif1-like DEAD-box helicase" evidence="2">
    <location>
        <begin position="557"/>
        <end position="642"/>
    </location>
</feature>
<accession>A0ABQ5ARR8</accession>
<evidence type="ECO:0000259" key="2">
    <source>
        <dbReference type="Pfam" id="PF05970"/>
    </source>
</evidence>
<sequence length="805" mass="93313">MDARTMERMTQKLSAFIRETNIGTDVREDPTIEKTREYNKSYYGRRKQQNNSQGDPYDFVYNGLPKEHSVLKEQPPCVLFGEKKIQYGFLTFCCMKGKTTLQPLDIPPELYNLFTSQCQLGKMFRKNIRAYNTKFSFASIGVTLDKRYNSARDSGVYTFHVQGGIYLKIDQLVPRDGEPRYLQLYFYDAKSESDHRVELTTSVKDDQRVYNRLTTSEVASIWVEGNENITTYKRSIVMYVRSEYPMHIQPYFACHDPLSYLMFFPNDEAGWHKRIPREGVDIRELVDDDDNDGAEDDECTKLIYLKQPLFTNNILGVVVSHIYVIEFQKRGLPHAHFLLIMRPEDKLANPDHYEKVVCAKIPDPNKHPELHQLVLKHTIHDPCGHLNTQCPCMKGEPKKCHWHYPRQFQETMQQGYDSYPLYRWRDNGIEIDTNARQYLYKDIPKYYTWNKSKCKWNRQKIGKMRGRMVSANPEGEQFYLRVLLQHVKGPTGFDYLYSSLACCTLHFLWDDHYESLSEDYNLNCASVERVQNMVLTDISSILQSMGRILSDFDLPNITMDGGRTAHSPFKIPINMTTNSICNIKKQSGLAKLLCQAKLIIWDEASMAKRQAVEAVDRTMQDITMVKLPFGGKIMVLGSHFRQASSKDALINEICPSFAINAYSSADIVSRAILSTKNKHVGSINDLLIDRFPDEEKVYYSFDEAEDDTRNLYPLEFLNLLNVSRFPPHYLRLKIRCPIILLRNLDPFNGLCNGTRLIRLICKHFDHNVINAKIAVGQHAGVRVLLPRIPLAPSEEDMFPFKLKRT</sequence>
<dbReference type="PANTHER" id="PTHR10492">
    <property type="match status" value="1"/>
</dbReference>
<dbReference type="Pfam" id="PF21530">
    <property type="entry name" value="Pif1_2B_dom"/>
    <property type="match status" value="1"/>
</dbReference>
<reference evidence="5" key="2">
    <citation type="submission" date="2022-01" db="EMBL/GenBank/DDBJ databases">
        <authorList>
            <person name="Yamashiro T."/>
            <person name="Shiraishi A."/>
            <person name="Satake H."/>
            <person name="Nakayama K."/>
        </authorList>
    </citation>
    <scope>NUCLEOTIDE SEQUENCE</scope>
</reference>
<keyword evidence="1 5" id="KW-0347">Helicase</keyword>
<keyword evidence="1" id="KW-0233">DNA recombination</keyword>
<dbReference type="InterPro" id="IPR049163">
    <property type="entry name" value="Pif1-like_2B_dom"/>
</dbReference>
<dbReference type="Pfam" id="PF14214">
    <property type="entry name" value="Helitron_like_N"/>
    <property type="match status" value="1"/>
</dbReference>
<keyword evidence="6" id="KW-1185">Reference proteome</keyword>
<evidence type="ECO:0000256" key="1">
    <source>
        <dbReference type="RuleBase" id="RU363044"/>
    </source>
</evidence>
<dbReference type="GO" id="GO:0004386">
    <property type="term" value="F:helicase activity"/>
    <property type="evidence" value="ECO:0007669"/>
    <property type="project" value="UniProtKB-KW"/>
</dbReference>
<evidence type="ECO:0000313" key="5">
    <source>
        <dbReference type="EMBL" id="GJT05365.1"/>
    </source>
</evidence>
<feature type="domain" description="Helitron helicase-like" evidence="3">
    <location>
        <begin position="304"/>
        <end position="339"/>
    </location>
</feature>
<feature type="domain" description="DNA helicase Pif1-like 2B" evidence="4">
    <location>
        <begin position="715"/>
        <end position="757"/>
    </location>
</feature>
<evidence type="ECO:0000259" key="4">
    <source>
        <dbReference type="Pfam" id="PF21530"/>
    </source>
</evidence>
<protein>
    <recommendedName>
        <fullName evidence="1">ATP-dependent DNA helicase</fullName>
        <ecNumber evidence="1">5.6.2.3</ecNumber>
    </recommendedName>
</protein>
<dbReference type="InterPro" id="IPR025476">
    <property type="entry name" value="Helitron_helicase-like"/>
</dbReference>
<name>A0ABQ5ARR8_9ASTR</name>
<dbReference type="SUPFAM" id="SSF52540">
    <property type="entry name" value="P-loop containing nucleoside triphosphate hydrolases"/>
    <property type="match status" value="1"/>
</dbReference>
<dbReference type="EMBL" id="BQNB010012581">
    <property type="protein sequence ID" value="GJT05365.1"/>
    <property type="molecule type" value="Genomic_DNA"/>
</dbReference>
<dbReference type="Pfam" id="PF05970">
    <property type="entry name" value="PIF1"/>
    <property type="match status" value="1"/>
</dbReference>
<gene>
    <name evidence="5" type="ORF">Tco_0839827</name>
</gene>